<dbReference type="Gene3D" id="2.40.10.10">
    <property type="entry name" value="Trypsin-like serine proteases"/>
    <property type="match status" value="1"/>
</dbReference>
<dbReference type="AlphaFoldDB" id="A0A0G0H6Q1"/>
<dbReference type="InterPro" id="IPR009003">
    <property type="entry name" value="Peptidase_S1_PA"/>
</dbReference>
<protein>
    <submittedName>
        <fullName evidence="4">Peptidase S46</fullName>
    </submittedName>
</protein>
<dbReference type="Pfam" id="PF13365">
    <property type="entry name" value="Trypsin_2"/>
    <property type="match status" value="1"/>
</dbReference>
<comment type="caution">
    <text evidence="4">The sequence shown here is derived from an EMBL/GenBank/DDBJ whole genome shotgun (WGS) entry which is preliminary data.</text>
</comment>
<keyword evidence="3" id="KW-0378">Hydrolase</keyword>
<dbReference type="GO" id="GO:0008233">
    <property type="term" value="F:peptidase activity"/>
    <property type="evidence" value="ECO:0007669"/>
    <property type="project" value="UniProtKB-KW"/>
</dbReference>
<evidence type="ECO:0000313" key="4">
    <source>
        <dbReference type="EMBL" id="KKQ34200.1"/>
    </source>
</evidence>
<evidence type="ECO:0000256" key="2">
    <source>
        <dbReference type="ARBA" id="ARBA00022670"/>
    </source>
</evidence>
<dbReference type="PANTHER" id="PTHR43343:SF3">
    <property type="entry name" value="PROTEASE DO-LIKE 8, CHLOROPLASTIC"/>
    <property type="match status" value="1"/>
</dbReference>
<dbReference type="InterPro" id="IPR051201">
    <property type="entry name" value="Chloro_Bact_Ser_Proteases"/>
</dbReference>
<dbReference type="Gene3D" id="2.40.10.120">
    <property type="match status" value="1"/>
</dbReference>
<accession>A0A0G0H6Q1</accession>
<sequence>MKLWLLNCPPRSLSKFLTLLVLVTLLSVQFPISVKAQEEVLGDSTAFSGDQQSLLVVKPAVVQITNIITGELILQSAAATQLNAPQLTGRSYEFTIGFTGSGFFINPDGHLITNGHVAKPENDLIAYYGLAQTSEQILKDAIYYTAQANYGYTPSEAEIEEAYQYTLTSTYGGSYDAMVEDIYTTDYKGGNIEMDSVKNNNYIQTGSVSGTKKTVEEQGEAATLVDSSYVGDFDSKDLALLKVSGSNFPTAELGSFENVQIGKEVYAIGYPGIVESGTGTFTDVESGLEPSITKGIISAKKTLVDGTEAFQTDAGISHGNSGGPVVDNSGKVIGVATWSFGDNPGGESFNFLISVEQIQSLLSKNNIKAESSVTTQRWSEGLDLYSDECYSDAKDKFEASKNLYAGNVDADDFISNSLVILIC</sequence>
<proteinExistence type="inferred from homology"/>
<gene>
    <name evidence="4" type="ORF">US52_C0068G0002</name>
</gene>
<dbReference type="SUPFAM" id="SSF50494">
    <property type="entry name" value="Trypsin-like serine proteases"/>
    <property type="match status" value="1"/>
</dbReference>
<organism evidence="4 5">
    <name type="scientific">candidate division WS6 bacterium GW2011_GWA2_37_6</name>
    <dbReference type="NCBI Taxonomy" id="1619087"/>
    <lineage>
        <taxon>Bacteria</taxon>
        <taxon>Candidatus Dojkabacteria</taxon>
    </lineage>
</organism>
<reference evidence="4 5" key="1">
    <citation type="journal article" date="2015" name="Nature">
        <title>rRNA introns, odd ribosomes, and small enigmatic genomes across a large radiation of phyla.</title>
        <authorList>
            <person name="Brown C.T."/>
            <person name="Hug L.A."/>
            <person name="Thomas B.C."/>
            <person name="Sharon I."/>
            <person name="Castelle C.J."/>
            <person name="Singh A."/>
            <person name="Wilkins M.J."/>
            <person name="Williams K.H."/>
            <person name="Banfield J.F."/>
        </authorList>
    </citation>
    <scope>NUCLEOTIDE SEQUENCE [LARGE SCALE GENOMIC DNA]</scope>
</reference>
<evidence type="ECO:0000256" key="3">
    <source>
        <dbReference type="ARBA" id="ARBA00022801"/>
    </source>
</evidence>
<dbReference type="Proteomes" id="UP000034852">
    <property type="component" value="Unassembled WGS sequence"/>
</dbReference>
<name>A0A0G0H6Q1_9BACT</name>
<comment type="similarity">
    <text evidence="1">Belongs to the peptidase S1C family.</text>
</comment>
<evidence type="ECO:0000313" key="5">
    <source>
        <dbReference type="Proteomes" id="UP000034852"/>
    </source>
</evidence>
<evidence type="ECO:0000256" key="1">
    <source>
        <dbReference type="ARBA" id="ARBA00010541"/>
    </source>
</evidence>
<dbReference type="GO" id="GO:0006508">
    <property type="term" value="P:proteolysis"/>
    <property type="evidence" value="ECO:0007669"/>
    <property type="project" value="UniProtKB-KW"/>
</dbReference>
<dbReference type="InterPro" id="IPR043504">
    <property type="entry name" value="Peptidase_S1_PA_chymotrypsin"/>
</dbReference>
<dbReference type="EMBL" id="LBTH01000068">
    <property type="protein sequence ID" value="KKQ34200.1"/>
    <property type="molecule type" value="Genomic_DNA"/>
</dbReference>
<dbReference type="PANTHER" id="PTHR43343">
    <property type="entry name" value="PEPTIDASE S12"/>
    <property type="match status" value="1"/>
</dbReference>
<keyword evidence="2" id="KW-0645">Protease</keyword>